<organism evidence="2 3">
    <name type="scientific">Erythranthe guttata</name>
    <name type="common">Yellow monkey flower</name>
    <name type="synonym">Mimulus guttatus</name>
    <dbReference type="NCBI Taxonomy" id="4155"/>
    <lineage>
        <taxon>Eukaryota</taxon>
        <taxon>Viridiplantae</taxon>
        <taxon>Streptophyta</taxon>
        <taxon>Embryophyta</taxon>
        <taxon>Tracheophyta</taxon>
        <taxon>Spermatophyta</taxon>
        <taxon>Magnoliopsida</taxon>
        <taxon>eudicotyledons</taxon>
        <taxon>Gunneridae</taxon>
        <taxon>Pentapetalae</taxon>
        <taxon>asterids</taxon>
        <taxon>lamiids</taxon>
        <taxon>Lamiales</taxon>
        <taxon>Phrymaceae</taxon>
        <taxon>Erythranthe</taxon>
    </lineage>
</organism>
<reference evidence="2 3" key="1">
    <citation type="journal article" date="2013" name="Proc. Natl. Acad. Sci. U.S.A.">
        <title>Fine-scale variation in meiotic recombination in Mimulus inferred from population shotgun sequencing.</title>
        <authorList>
            <person name="Hellsten U."/>
            <person name="Wright K.M."/>
            <person name="Jenkins J."/>
            <person name="Shu S."/>
            <person name="Yuan Y."/>
            <person name="Wessler S.R."/>
            <person name="Schmutz J."/>
            <person name="Willis J.H."/>
            <person name="Rokhsar D.S."/>
        </authorList>
    </citation>
    <scope>NUCLEOTIDE SEQUENCE [LARGE SCALE GENOMIC DNA]</scope>
    <source>
        <strain evidence="3">cv. DUN x IM62</strain>
    </source>
</reference>
<dbReference type="AlphaFoldDB" id="A0A022RW13"/>
<name>A0A022RW13_ERYGU</name>
<dbReference type="KEGG" id="egt:105978102"/>
<sequence>MEGLTEDEKKALRGSKFAPLPCAPNQIRSLSRQAHPGGPMKTNKAAALAKFLERKLQEPNGLASLDPKLVELAVKDAKQTVQCSGTSTSGRIIHHVNTFGDYEVEDGEENTETSVLKKHKKKKKKKNKKNKQKKLEDDIYDKSKRPNKKLKL</sequence>
<dbReference type="PANTHER" id="PTHR37255:SF1">
    <property type="entry name" value="OS07G0669600 PROTEIN"/>
    <property type="match status" value="1"/>
</dbReference>
<evidence type="ECO:0000256" key="1">
    <source>
        <dbReference type="SAM" id="MobiDB-lite"/>
    </source>
</evidence>
<dbReference type="eggNOG" id="ENOG502S155">
    <property type="taxonomic scope" value="Eukaryota"/>
</dbReference>
<gene>
    <name evidence="2" type="ORF">MIMGU_mgv1a020388mg</name>
</gene>
<dbReference type="OrthoDB" id="1931944at2759"/>
<dbReference type="OMA" id="CAVMKKP"/>
<dbReference type="Proteomes" id="UP000030748">
    <property type="component" value="Unassembled WGS sequence"/>
</dbReference>
<dbReference type="PhylomeDB" id="A0A022RW13"/>
<feature type="compositionally biased region" description="Basic residues" evidence="1">
    <location>
        <begin position="116"/>
        <end position="132"/>
    </location>
</feature>
<proteinExistence type="predicted"/>
<evidence type="ECO:0000313" key="2">
    <source>
        <dbReference type="EMBL" id="EYU43923.1"/>
    </source>
</evidence>
<feature type="region of interest" description="Disordered" evidence="1">
    <location>
        <begin position="1"/>
        <end position="42"/>
    </location>
</feature>
<keyword evidence="3" id="KW-1185">Reference proteome</keyword>
<accession>A0A022RW13</accession>
<dbReference type="PANTHER" id="PTHR37255">
    <property type="entry name" value="OS07G0669600 PROTEIN"/>
    <property type="match status" value="1"/>
</dbReference>
<feature type="compositionally biased region" description="Basic and acidic residues" evidence="1">
    <location>
        <begin position="1"/>
        <end position="11"/>
    </location>
</feature>
<feature type="compositionally biased region" description="Acidic residues" evidence="1">
    <location>
        <begin position="102"/>
        <end position="111"/>
    </location>
</feature>
<evidence type="ECO:0000313" key="3">
    <source>
        <dbReference type="Proteomes" id="UP000030748"/>
    </source>
</evidence>
<feature type="region of interest" description="Disordered" evidence="1">
    <location>
        <begin position="102"/>
        <end position="152"/>
    </location>
</feature>
<dbReference type="EMBL" id="KI630229">
    <property type="protein sequence ID" value="EYU43923.1"/>
    <property type="molecule type" value="Genomic_DNA"/>
</dbReference>
<protein>
    <submittedName>
        <fullName evidence="2">Uncharacterized protein</fullName>
    </submittedName>
</protein>
<dbReference type="STRING" id="4155.A0A022RW13"/>
<feature type="compositionally biased region" description="Basic and acidic residues" evidence="1">
    <location>
        <begin position="133"/>
        <end position="144"/>
    </location>
</feature>